<dbReference type="Gene3D" id="3.30.70.1230">
    <property type="entry name" value="Nucleotide cyclase"/>
    <property type="match status" value="1"/>
</dbReference>
<dbReference type="GO" id="GO:0007189">
    <property type="term" value="P:adenylate cyclase-activating G protein-coupled receptor signaling pathway"/>
    <property type="evidence" value="ECO:0007669"/>
    <property type="project" value="TreeGrafter"/>
</dbReference>
<comment type="catalytic activity">
    <reaction evidence="1">
        <text>ATP = 3',5'-cyclic AMP + diphosphate</text>
        <dbReference type="Rhea" id="RHEA:15389"/>
        <dbReference type="ChEBI" id="CHEBI:30616"/>
        <dbReference type="ChEBI" id="CHEBI:33019"/>
        <dbReference type="ChEBI" id="CHEBI:58165"/>
        <dbReference type="EC" id="4.6.1.1"/>
    </reaction>
</comment>
<dbReference type="GO" id="GO:0035556">
    <property type="term" value="P:intracellular signal transduction"/>
    <property type="evidence" value="ECO:0007669"/>
    <property type="project" value="InterPro"/>
</dbReference>
<dbReference type="GO" id="GO:0004016">
    <property type="term" value="F:adenylate cyclase activity"/>
    <property type="evidence" value="ECO:0007669"/>
    <property type="project" value="UniProtKB-EC"/>
</dbReference>
<dbReference type="PROSITE" id="PS00452">
    <property type="entry name" value="GUANYLATE_CYCLASE_1"/>
    <property type="match status" value="1"/>
</dbReference>
<evidence type="ECO:0000256" key="13">
    <source>
        <dbReference type="ARBA" id="ARBA00023239"/>
    </source>
</evidence>
<dbReference type="AlphaFoldDB" id="A0AAW2EVF8"/>
<evidence type="ECO:0000256" key="5">
    <source>
        <dbReference type="ARBA" id="ARBA00022692"/>
    </source>
</evidence>
<reference evidence="16 17" key="1">
    <citation type="submission" date="2023-03" db="EMBL/GenBank/DDBJ databases">
        <title>High recombination rates correlate with genetic variation in Cardiocondyla obscurior ants.</title>
        <authorList>
            <person name="Errbii M."/>
        </authorList>
    </citation>
    <scope>NUCLEOTIDE SEQUENCE [LARGE SCALE GENOMIC DNA]</scope>
    <source>
        <strain evidence="16">Alpha-2009</strain>
        <tissue evidence="16">Whole body</tissue>
    </source>
</reference>
<dbReference type="InterPro" id="IPR029787">
    <property type="entry name" value="Nucleotide_cyclase"/>
</dbReference>
<dbReference type="GO" id="GO:0046872">
    <property type="term" value="F:metal ion binding"/>
    <property type="evidence" value="ECO:0007669"/>
    <property type="project" value="UniProtKB-KW"/>
</dbReference>
<dbReference type="EMBL" id="JADYXP020000018">
    <property type="protein sequence ID" value="KAL0106439.1"/>
    <property type="molecule type" value="Genomic_DNA"/>
</dbReference>
<evidence type="ECO:0000259" key="15">
    <source>
        <dbReference type="PROSITE" id="PS50125"/>
    </source>
</evidence>
<dbReference type="GO" id="GO:0005886">
    <property type="term" value="C:plasma membrane"/>
    <property type="evidence" value="ECO:0007669"/>
    <property type="project" value="TreeGrafter"/>
</dbReference>
<dbReference type="Proteomes" id="UP001430953">
    <property type="component" value="Unassembled WGS sequence"/>
</dbReference>
<evidence type="ECO:0000256" key="2">
    <source>
        <dbReference type="ARBA" id="ARBA00001946"/>
    </source>
</evidence>
<dbReference type="PANTHER" id="PTHR45627:SF12">
    <property type="entry name" value="ADENYLATE CYCLASE TYPE 2"/>
    <property type="match status" value="1"/>
</dbReference>
<evidence type="ECO:0000256" key="9">
    <source>
        <dbReference type="ARBA" id="ARBA00022842"/>
    </source>
</evidence>
<evidence type="ECO:0000256" key="3">
    <source>
        <dbReference type="ARBA" id="ARBA00004141"/>
    </source>
</evidence>
<sequence>MASPERNMNPRIIPRINSTFHFKESHNVCVISDNQCMRIKILGDCYYCVSGLPVSRPNHAYNCVNMGLQMIDAIRFVREATGFNVDMRIGIHTGNVLCGVLGLRKWQFDVWSDDVTLANHMESGGLPG</sequence>
<evidence type="ECO:0000256" key="6">
    <source>
        <dbReference type="ARBA" id="ARBA00022723"/>
    </source>
</evidence>
<keyword evidence="8" id="KW-0067">ATP-binding</keyword>
<comment type="cofactor">
    <cofactor evidence="2">
        <name>Mg(2+)</name>
        <dbReference type="ChEBI" id="CHEBI:18420"/>
    </cofactor>
</comment>
<keyword evidence="17" id="KW-1185">Reference proteome</keyword>
<gene>
    <name evidence="16" type="ORF">PUN28_016272</name>
</gene>
<keyword evidence="5" id="KW-0812">Transmembrane</keyword>
<dbReference type="GO" id="GO:0006171">
    <property type="term" value="P:cAMP biosynthetic process"/>
    <property type="evidence" value="ECO:0007669"/>
    <property type="project" value="UniProtKB-KW"/>
</dbReference>
<dbReference type="CDD" id="cd07302">
    <property type="entry name" value="CHD"/>
    <property type="match status" value="1"/>
</dbReference>
<keyword evidence="11" id="KW-0115">cAMP biosynthesis</keyword>
<feature type="domain" description="Guanylate cyclase" evidence="15">
    <location>
        <begin position="30"/>
        <end position="122"/>
    </location>
</feature>
<evidence type="ECO:0000256" key="7">
    <source>
        <dbReference type="ARBA" id="ARBA00022741"/>
    </source>
</evidence>
<evidence type="ECO:0000256" key="4">
    <source>
        <dbReference type="ARBA" id="ARBA00012201"/>
    </source>
</evidence>
<comment type="caution">
    <text evidence="16">The sequence shown here is derived from an EMBL/GenBank/DDBJ whole genome shotgun (WGS) entry which is preliminary data.</text>
</comment>
<comment type="similarity">
    <text evidence="14">Belongs to the adenylyl cyclase class-4/guanylyl cyclase family.</text>
</comment>
<evidence type="ECO:0000256" key="14">
    <source>
        <dbReference type="RuleBase" id="RU000405"/>
    </source>
</evidence>
<dbReference type="GO" id="GO:0005524">
    <property type="term" value="F:ATP binding"/>
    <property type="evidence" value="ECO:0007669"/>
    <property type="project" value="UniProtKB-KW"/>
</dbReference>
<organism evidence="16 17">
    <name type="scientific">Cardiocondyla obscurior</name>
    <dbReference type="NCBI Taxonomy" id="286306"/>
    <lineage>
        <taxon>Eukaryota</taxon>
        <taxon>Metazoa</taxon>
        <taxon>Ecdysozoa</taxon>
        <taxon>Arthropoda</taxon>
        <taxon>Hexapoda</taxon>
        <taxon>Insecta</taxon>
        <taxon>Pterygota</taxon>
        <taxon>Neoptera</taxon>
        <taxon>Endopterygota</taxon>
        <taxon>Hymenoptera</taxon>
        <taxon>Apocrita</taxon>
        <taxon>Aculeata</taxon>
        <taxon>Formicoidea</taxon>
        <taxon>Formicidae</taxon>
        <taxon>Myrmicinae</taxon>
        <taxon>Cardiocondyla</taxon>
    </lineage>
</organism>
<proteinExistence type="inferred from homology"/>
<keyword evidence="13 14" id="KW-0456">Lyase</keyword>
<dbReference type="SMART" id="SM00044">
    <property type="entry name" value="CYCc"/>
    <property type="match status" value="1"/>
</dbReference>
<keyword evidence="10" id="KW-1133">Transmembrane helix</keyword>
<keyword evidence="7" id="KW-0547">Nucleotide-binding</keyword>
<dbReference type="Pfam" id="PF00211">
    <property type="entry name" value="Guanylate_cyc"/>
    <property type="match status" value="1"/>
</dbReference>
<dbReference type="EC" id="4.6.1.1" evidence="4"/>
<dbReference type="InterPro" id="IPR001054">
    <property type="entry name" value="A/G_cyclase"/>
</dbReference>
<dbReference type="GO" id="GO:0007193">
    <property type="term" value="P:adenylate cyclase-inhibiting G protein-coupled receptor signaling pathway"/>
    <property type="evidence" value="ECO:0007669"/>
    <property type="project" value="TreeGrafter"/>
</dbReference>
<evidence type="ECO:0000256" key="11">
    <source>
        <dbReference type="ARBA" id="ARBA00022998"/>
    </source>
</evidence>
<dbReference type="PROSITE" id="PS50125">
    <property type="entry name" value="GUANYLATE_CYCLASE_2"/>
    <property type="match status" value="1"/>
</dbReference>
<keyword evidence="12" id="KW-0472">Membrane</keyword>
<keyword evidence="6" id="KW-0479">Metal-binding</keyword>
<keyword evidence="9" id="KW-0460">Magnesium</keyword>
<evidence type="ECO:0000256" key="10">
    <source>
        <dbReference type="ARBA" id="ARBA00022989"/>
    </source>
</evidence>
<evidence type="ECO:0000256" key="1">
    <source>
        <dbReference type="ARBA" id="ARBA00001593"/>
    </source>
</evidence>
<evidence type="ECO:0000313" key="17">
    <source>
        <dbReference type="Proteomes" id="UP001430953"/>
    </source>
</evidence>
<evidence type="ECO:0000313" key="16">
    <source>
        <dbReference type="EMBL" id="KAL0106439.1"/>
    </source>
</evidence>
<comment type="subcellular location">
    <subcellularLocation>
        <location evidence="3">Membrane</location>
        <topology evidence="3">Multi-pass membrane protein</topology>
    </subcellularLocation>
</comment>
<dbReference type="PANTHER" id="PTHR45627">
    <property type="entry name" value="ADENYLATE CYCLASE TYPE 1"/>
    <property type="match status" value="1"/>
</dbReference>
<evidence type="ECO:0000256" key="8">
    <source>
        <dbReference type="ARBA" id="ARBA00022840"/>
    </source>
</evidence>
<accession>A0AAW2EVF8</accession>
<dbReference type="InterPro" id="IPR018297">
    <property type="entry name" value="A/G_cyclase_CS"/>
</dbReference>
<name>A0AAW2EVF8_9HYME</name>
<evidence type="ECO:0000256" key="12">
    <source>
        <dbReference type="ARBA" id="ARBA00023136"/>
    </source>
</evidence>
<dbReference type="SUPFAM" id="SSF55073">
    <property type="entry name" value="Nucleotide cyclase"/>
    <property type="match status" value="1"/>
</dbReference>
<protein>
    <recommendedName>
        <fullName evidence="4">adenylate cyclase</fullName>
        <ecNumber evidence="4">4.6.1.1</ecNumber>
    </recommendedName>
</protein>